<dbReference type="CDD" id="cd00567">
    <property type="entry name" value="ACAD"/>
    <property type="match status" value="1"/>
</dbReference>
<dbReference type="SUPFAM" id="SSF47203">
    <property type="entry name" value="Acyl-CoA dehydrogenase C-terminal domain-like"/>
    <property type="match status" value="1"/>
</dbReference>
<comment type="caution">
    <text evidence="10">The sequence shown here is derived from an EMBL/GenBank/DDBJ whole genome shotgun (WGS) entry which is preliminary data.</text>
</comment>
<evidence type="ECO:0000256" key="5">
    <source>
        <dbReference type="ARBA" id="ARBA00023002"/>
    </source>
</evidence>
<evidence type="ECO:0000313" key="10">
    <source>
        <dbReference type="EMBL" id="GAA4776157.1"/>
    </source>
</evidence>
<feature type="domain" description="Acyl-CoA dehydrogenase/oxidase N-terminal" evidence="9">
    <location>
        <begin position="10"/>
        <end position="120"/>
    </location>
</feature>
<comment type="cofactor">
    <cofactor evidence="1 6">
        <name>FAD</name>
        <dbReference type="ChEBI" id="CHEBI:57692"/>
    </cofactor>
</comment>
<dbReference type="InterPro" id="IPR036250">
    <property type="entry name" value="AcylCo_DH-like_C"/>
</dbReference>
<evidence type="ECO:0000256" key="6">
    <source>
        <dbReference type="RuleBase" id="RU362125"/>
    </source>
</evidence>
<evidence type="ECO:0000313" key="11">
    <source>
        <dbReference type="Proteomes" id="UP001500928"/>
    </source>
</evidence>
<protein>
    <submittedName>
        <fullName evidence="10">Acyl-CoA dehydrogenase family protein</fullName>
    </submittedName>
</protein>
<dbReference type="Gene3D" id="1.20.140.10">
    <property type="entry name" value="Butyryl-CoA Dehydrogenase, subunit A, domain 3"/>
    <property type="match status" value="1"/>
</dbReference>
<dbReference type="InterPro" id="IPR046373">
    <property type="entry name" value="Acyl-CoA_Oxase/DH_mid-dom_sf"/>
</dbReference>
<evidence type="ECO:0000259" key="7">
    <source>
        <dbReference type="Pfam" id="PF00441"/>
    </source>
</evidence>
<evidence type="ECO:0000259" key="8">
    <source>
        <dbReference type="Pfam" id="PF02770"/>
    </source>
</evidence>
<evidence type="ECO:0000259" key="9">
    <source>
        <dbReference type="Pfam" id="PF02771"/>
    </source>
</evidence>
<name>A0ABP9A846_9PSEU</name>
<dbReference type="InterPro" id="IPR037069">
    <property type="entry name" value="AcylCoA_DH/ox_N_sf"/>
</dbReference>
<dbReference type="Pfam" id="PF02771">
    <property type="entry name" value="Acyl-CoA_dh_N"/>
    <property type="match status" value="1"/>
</dbReference>
<keyword evidence="5 6" id="KW-0560">Oxidoreductase</keyword>
<organism evidence="10 11">
    <name type="scientific">Actinomycetospora chlora</name>
    <dbReference type="NCBI Taxonomy" id="663608"/>
    <lineage>
        <taxon>Bacteria</taxon>
        <taxon>Bacillati</taxon>
        <taxon>Actinomycetota</taxon>
        <taxon>Actinomycetes</taxon>
        <taxon>Pseudonocardiales</taxon>
        <taxon>Pseudonocardiaceae</taxon>
        <taxon>Actinomycetospora</taxon>
    </lineage>
</organism>
<dbReference type="PIRSF" id="PIRSF016578">
    <property type="entry name" value="HsaA"/>
    <property type="match status" value="1"/>
</dbReference>
<dbReference type="RefSeq" id="WP_345410913.1">
    <property type="nucleotide sequence ID" value="NZ_BAABHO010000003.1"/>
</dbReference>
<comment type="similarity">
    <text evidence="2 6">Belongs to the acyl-CoA dehydrogenase family.</text>
</comment>
<dbReference type="InterPro" id="IPR009100">
    <property type="entry name" value="AcylCoA_DH/oxidase_NM_dom_sf"/>
</dbReference>
<dbReference type="InterPro" id="IPR006091">
    <property type="entry name" value="Acyl-CoA_Oxase/DH_mid-dom"/>
</dbReference>
<dbReference type="InterPro" id="IPR050741">
    <property type="entry name" value="Acyl-CoA_dehydrogenase"/>
</dbReference>
<accession>A0ABP9A846</accession>
<keyword evidence="11" id="KW-1185">Reference proteome</keyword>
<dbReference type="Pfam" id="PF00441">
    <property type="entry name" value="Acyl-CoA_dh_1"/>
    <property type="match status" value="1"/>
</dbReference>
<gene>
    <name evidence="10" type="ORF">GCM10023200_06050</name>
</gene>
<evidence type="ECO:0000256" key="2">
    <source>
        <dbReference type="ARBA" id="ARBA00009347"/>
    </source>
</evidence>
<dbReference type="Gene3D" id="2.40.110.10">
    <property type="entry name" value="Butyryl-CoA Dehydrogenase, subunit A, domain 2"/>
    <property type="match status" value="1"/>
</dbReference>
<evidence type="ECO:0000256" key="4">
    <source>
        <dbReference type="ARBA" id="ARBA00022827"/>
    </source>
</evidence>
<dbReference type="SUPFAM" id="SSF56645">
    <property type="entry name" value="Acyl-CoA dehydrogenase NM domain-like"/>
    <property type="match status" value="1"/>
</dbReference>
<dbReference type="Pfam" id="PF02770">
    <property type="entry name" value="Acyl-CoA_dh_M"/>
    <property type="match status" value="1"/>
</dbReference>
<sequence>MNQSSIVPETDERAALRDAVMALVSRYGHAYFVERARAHEEPTALWKELGAAGFLGVHLPEEYGGGGGTLGDLSVVVEAASAAGCPLLMTVISPAICGTILARHGSPEMKQRWLPGIADGSLKMAFAITEPDAGSNSHEITTTARADGEGWRLSGTKYWTSGVDEADAILVVARSGAGPGDGARRPLSLFVVPTDAPGLTWQPIEAALVQPEHQFTVWFDDVPLGPEALIGDDGNGLRQVFSGLNPERITAASISNGIALYALAKATAYATQRTVWKGVPIGAHQGVAHPLAEAYIGVAQARLMAARAAELFDAGADAAEASNIAKFAAADASLRALDQAIQAHGGNGLALEYGLADLWFLARMLKTAPVSREMVLNFVAQRSLGLPSSY</sequence>
<dbReference type="PANTHER" id="PTHR48083">
    <property type="entry name" value="MEDIUM-CHAIN SPECIFIC ACYL-COA DEHYDROGENASE, MITOCHONDRIAL-RELATED"/>
    <property type="match status" value="1"/>
</dbReference>
<reference evidence="11" key="1">
    <citation type="journal article" date="2019" name="Int. J. Syst. Evol. Microbiol.">
        <title>The Global Catalogue of Microorganisms (GCM) 10K type strain sequencing project: providing services to taxonomists for standard genome sequencing and annotation.</title>
        <authorList>
            <consortium name="The Broad Institute Genomics Platform"/>
            <consortium name="The Broad Institute Genome Sequencing Center for Infectious Disease"/>
            <person name="Wu L."/>
            <person name="Ma J."/>
        </authorList>
    </citation>
    <scope>NUCLEOTIDE SEQUENCE [LARGE SCALE GENOMIC DNA]</scope>
    <source>
        <strain evidence="11">JCM 17979</strain>
    </source>
</reference>
<dbReference type="InterPro" id="IPR009075">
    <property type="entry name" value="AcylCo_DH/oxidase_C"/>
</dbReference>
<keyword evidence="3 6" id="KW-0285">Flavoprotein</keyword>
<dbReference type="InterPro" id="IPR013786">
    <property type="entry name" value="AcylCoA_DH/ox_N"/>
</dbReference>
<evidence type="ECO:0000256" key="1">
    <source>
        <dbReference type="ARBA" id="ARBA00001974"/>
    </source>
</evidence>
<evidence type="ECO:0000256" key="3">
    <source>
        <dbReference type="ARBA" id="ARBA00022630"/>
    </source>
</evidence>
<dbReference type="Proteomes" id="UP001500928">
    <property type="component" value="Unassembled WGS sequence"/>
</dbReference>
<feature type="domain" description="Acyl-CoA dehydrogenase/oxidase C-terminal" evidence="7">
    <location>
        <begin position="234"/>
        <end position="383"/>
    </location>
</feature>
<keyword evidence="4 6" id="KW-0274">FAD</keyword>
<dbReference type="PANTHER" id="PTHR48083:SF1">
    <property type="entry name" value="DEHYDROGENASE, PUTATIVE (AFU_ORTHOLOGUE AFUA_7G06510)-RELATED"/>
    <property type="match status" value="1"/>
</dbReference>
<proteinExistence type="inferred from homology"/>
<dbReference type="EMBL" id="BAABHO010000003">
    <property type="protein sequence ID" value="GAA4776157.1"/>
    <property type="molecule type" value="Genomic_DNA"/>
</dbReference>
<dbReference type="Gene3D" id="1.10.540.10">
    <property type="entry name" value="Acyl-CoA dehydrogenase/oxidase, N-terminal domain"/>
    <property type="match status" value="1"/>
</dbReference>
<feature type="domain" description="Acyl-CoA oxidase/dehydrogenase middle" evidence="8">
    <location>
        <begin position="125"/>
        <end position="212"/>
    </location>
</feature>